<reference evidence="2" key="1">
    <citation type="submission" date="2022-11" db="EMBL/GenBank/DDBJ databases">
        <authorList>
            <person name="Petersen C."/>
        </authorList>
    </citation>
    <scope>NUCLEOTIDE SEQUENCE</scope>
    <source>
        <strain evidence="2">IBT 22155</strain>
    </source>
</reference>
<dbReference type="OrthoDB" id="2564987at2759"/>
<name>A0A9W9H0J4_9EURO</name>
<sequence>MFRGTGFGTYYYDVRQVEACDTSFVAQNLSPLECSSQNALSLNHVNSNYVVAMNHSQLKLDMSKYCGKRVIVTVNGEQSNLPLFIGDGCQRCAGGSASSDVWNAVAAPGLDFSYSVLEELSGGAACADGHIQIAWEIVDDTIYNFSDGVNFETAPAEASEERTTSSAALVMSTSLSAASFLHTPVNDDPVQNAVAVLARQGYGDATEASSNNALPTDGLLASLAEPR</sequence>
<dbReference type="CDD" id="cd22191">
    <property type="entry name" value="DPBB_RlpA_EXP_N-like"/>
    <property type="match status" value="1"/>
</dbReference>
<accession>A0A9W9H0J4</accession>
<dbReference type="GeneID" id="81404574"/>
<keyword evidence="3" id="KW-1185">Reference proteome</keyword>
<gene>
    <name evidence="2" type="ORF">N7515_004660</name>
</gene>
<reference evidence="2" key="2">
    <citation type="journal article" date="2023" name="IMA Fungus">
        <title>Comparative genomic study of the Penicillium genus elucidates a diverse pangenome and 15 lateral gene transfer events.</title>
        <authorList>
            <person name="Petersen C."/>
            <person name="Sorensen T."/>
            <person name="Nielsen M.R."/>
            <person name="Sondergaard T.E."/>
            <person name="Sorensen J.L."/>
            <person name="Fitzpatrick D.A."/>
            <person name="Frisvad J.C."/>
            <person name="Nielsen K.L."/>
        </authorList>
    </citation>
    <scope>NUCLEOTIDE SEQUENCE</scope>
    <source>
        <strain evidence="2">IBT 22155</strain>
    </source>
</reference>
<protein>
    <submittedName>
        <fullName evidence="2">Uncharacterized protein</fullName>
    </submittedName>
</protein>
<dbReference type="SUPFAM" id="SSF50685">
    <property type="entry name" value="Barwin-like endoglucanases"/>
    <property type="match status" value="1"/>
</dbReference>
<dbReference type="Gene3D" id="2.40.40.10">
    <property type="entry name" value="RlpA-like domain"/>
    <property type="match status" value="1"/>
</dbReference>
<dbReference type="AlphaFoldDB" id="A0A9W9H0J4"/>
<evidence type="ECO:0000313" key="2">
    <source>
        <dbReference type="EMBL" id="KAJ5135382.1"/>
    </source>
</evidence>
<proteinExistence type="predicted"/>
<dbReference type="InterPro" id="IPR036908">
    <property type="entry name" value="RlpA-like_sf"/>
</dbReference>
<evidence type="ECO:0000256" key="1">
    <source>
        <dbReference type="SAM" id="MobiDB-lite"/>
    </source>
</evidence>
<dbReference type="Proteomes" id="UP001149079">
    <property type="component" value="Unassembled WGS sequence"/>
</dbReference>
<dbReference type="EMBL" id="JAPQKL010000004">
    <property type="protein sequence ID" value="KAJ5135382.1"/>
    <property type="molecule type" value="Genomic_DNA"/>
</dbReference>
<organism evidence="2 3">
    <name type="scientific">Penicillium bovifimosum</name>
    <dbReference type="NCBI Taxonomy" id="126998"/>
    <lineage>
        <taxon>Eukaryota</taxon>
        <taxon>Fungi</taxon>
        <taxon>Dikarya</taxon>
        <taxon>Ascomycota</taxon>
        <taxon>Pezizomycotina</taxon>
        <taxon>Eurotiomycetes</taxon>
        <taxon>Eurotiomycetidae</taxon>
        <taxon>Eurotiales</taxon>
        <taxon>Aspergillaceae</taxon>
        <taxon>Penicillium</taxon>
    </lineage>
</organism>
<comment type="caution">
    <text evidence="2">The sequence shown here is derived from an EMBL/GenBank/DDBJ whole genome shotgun (WGS) entry which is preliminary data.</text>
</comment>
<evidence type="ECO:0000313" key="3">
    <source>
        <dbReference type="Proteomes" id="UP001149079"/>
    </source>
</evidence>
<feature type="region of interest" description="Disordered" evidence="1">
    <location>
        <begin position="206"/>
        <end position="227"/>
    </location>
</feature>
<dbReference type="RefSeq" id="XP_056522354.1">
    <property type="nucleotide sequence ID" value="XM_056665404.1"/>
</dbReference>